<dbReference type="Pfam" id="PF08448">
    <property type="entry name" value="PAS_4"/>
    <property type="match status" value="1"/>
</dbReference>
<dbReference type="RefSeq" id="WP_130967055.1">
    <property type="nucleotide sequence ID" value="NZ_SIXI01000002.1"/>
</dbReference>
<dbReference type="GO" id="GO:0071111">
    <property type="term" value="F:cyclic-guanylate-specific phosphodiesterase activity"/>
    <property type="evidence" value="ECO:0007669"/>
    <property type="project" value="UniProtKB-EC"/>
</dbReference>
<evidence type="ECO:0000259" key="3">
    <source>
        <dbReference type="PROSITE" id="PS50112"/>
    </source>
</evidence>
<feature type="domain" description="PAS" evidence="3">
    <location>
        <begin position="223"/>
        <end position="293"/>
    </location>
</feature>
<proteinExistence type="predicted"/>
<feature type="transmembrane region" description="Helical" evidence="2">
    <location>
        <begin position="20"/>
        <end position="42"/>
    </location>
</feature>
<dbReference type="InterPro" id="IPR001633">
    <property type="entry name" value="EAL_dom"/>
</dbReference>
<dbReference type="SMART" id="SM00091">
    <property type="entry name" value="PAS"/>
    <property type="match status" value="2"/>
</dbReference>
<evidence type="ECO:0000259" key="5">
    <source>
        <dbReference type="PROSITE" id="PS50883"/>
    </source>
</evidence>
<dbReference type="CDD" id="cd01948">
    <property type="entry name" value="EAL"/>
    <property type="match status" value="1"/>
</dbReference>
<dbReference type="PROSITE" id="PS50112">
    <property type="entry name" value="PAS"/>
    <property type="match status" value="2"/>
</dbReference>
<feature type="transmembrane region" description="Helical" evidence="2">
    <location>
        <begin position="190"/>
        <end position="207"/>
    </location>
</feature>
<organism evidence="7 8">
    <name type="scientific">Aquabacterium lacunae</name>
    <dbReference type="NCBI Taxonomy" id="2528630"/>
    <lineage>
        <taxon>Bacteria</taxon>
        <taxon>Pseudomonadati</taxon>
        <taxon>Pseudomonadota</taxon>
        <taxon>Betaproteobacteria</taxon>
        <taxon>Burkholderiales</taxon>
        <taxon>Aquabacterium</taxon>
    </lineage>
</organism>
<name>A0A4Q9H5P3_9BURK</name>
<evidence type="ECO:0000259" key="6">
    <source>
        <dbReference type="PROSITE" id="PS50887"/>
    </source>
</evidence>
<dbReference type="GO" id="GO:0071732">
    <property type="term" value="P:cellular response to nitric oxide"/>
    <property type="evidence" value="ECO:0007669"/>
    <property type="project" value="UniProtKB-ARBA"/>
</dbReference>
<sequence>MLSSADFPSPETPQPLRARGAFAPVAAGVALVAAVSLAMLAWSHRQWEALQADSVLCQQQLGRAQMRLQAAELGLSRLAQGENPSADMARVTGPLDQAIDIARRHAVHDHPRALSGLPTQMPEPTSQTQWQALADQLLVIRQHFPQADAPRLQALMPAMRDAQRTLDQIEKTVQAELRADARRQQQFDQVSLSLVLAMTAAVIWLLYRSHRARQDATEQLALREAQLSAIANSLPDIAFLMDQDGRYLQIYGINSPLLGRPREELLNKPLREFFPPETTEVFLNVIRRTLESGQPQALSYPIRVHGHLRHFDSRCAPVTGTDLVIWTVWDVSARRRAEQRLIHMTRLYDFLSHVNQAIVWARTQDDLLERVCQAAIHHGRFKRAWVCLDELGDGVFECRAHAGLVNEQPESLTITVPERRADASPMALALMEGRAFHGTDLSQISRPMPWVPLMLDAGLSACAMLPLTVNQQVCGVLVLVDQQLNTQDQDEKALLDDVSADLSFALGNLQKEALREQTEDRIRLHAAALQSSHDGMVVLDRAKRLVSINPAFTSITGYDEADVLGTTPEFLLPDQPQELLATMRRTIRTEGSWQGEVWCQRKSGELFSANVSVSAVRDGKGLPNHFVAVLADITQLKQTEARLARMAHYDPLTELPNRSMIHQRLEHALSLAARHQTLMALLFVDLDNFKTVNDSLGHEAGDILLKQVAERLSQRVRQEDTLGRLGGDEFVLVLEHLRHPQQAAHVAQAVIDTLSAPFELGEGDAAEVYVRASVGISLFPNDGVRAADLIRQADAAMYQAKRQGRNTFRFYTESMTSQATDRLQLETRLRRAVEQREFLLHYQPLMDLNTRRVVGVEALVRLKGPQGGEACLPSIGPDLFIPVMEDTGMIVALGEWVLREACRQGRVWLDEGLEFGRLAVNISPSEIRRGGVIERVTRILKQTGFPANRLELEITESGLMEHGENADLFLQQLHQMGVSISIDDFGTGYSSLAYLKRFPVHQLKIDRSFVQDLPGNANDAQLVSTMISLAHNLRMRVVAEGVEMPDQEAFLCAKGCDMAQGYLFSRPLPAAHVEKLLGSTRSQWSELSSL</sequence>
<dbReference type="OrthoDB" id="9813903at2"/>
<comment type="caution">
    <text evidence="7">The sequence shown here is derived from an EMBL/GenBank/DDBJ whole genome shotgun (WGS) entry which is preliminary data.</text>
</comment>
<dbReference type="PANTHER" id="PTHR44757:SF2">
    <property type="entry name" value="BIOFILM ARCHITECTURE MAINTENANCE PROTEIN MBAA"/>
    <property type="match status" value="1"/>
</dbReference>
<evidence type="ECO:0000313" key="8">
    <source>
        <dbReference type="Proteomes" id="UP000292120"/>
    </source>
</evidence>
<dbReference type="InterPro" id="IPR043128">
    <property type="entry name" value="Rev_trsase/Diguanyl_cyclase"/>
</dbReference>
<dbReference type="InterPro" id="IPR029787">
    <property type="entry name" value="Nucleotide_cyclase"/>
</dbReference>
<dbReference type="InterPro" id="IPR001610">
    <property type="entry name" value="PAC"/>
</dbReference>
<dbReference type="FunFam" id="3.30.70.270:FF:000001">
    <property type="entry name" value="Diguanylate cyclase domain protein"/>
    <property type="match status" value="1"/>
</dbReference>
<dbReference type="InterPro" id="IPR029016">
    <property type="entry name" value="GAF-like_dom_sf"/>
</dbReference>
<reference evidence="7 8" key="1">
    <citation type="submission" date="2019-02" db="EMBL/GenBank/DDBJ databases">
        <title>Aquabacterium sp. strain KMB7.</title>
        <authorList>
            <person name="Chen W.-M."/>
        </authorList>
    </citation>
    <scope>NUCLEOTIDE SEQUENCE [LARGE SCALE GENOMIC DNA]</scope>
    <source>
        <strain evidence="7 8">KMB7</strain>
    </source>
</reference>
<dbReference type="Proteomes" id="UP000292120">
    <property type="component" value="Unassembled WGS sequence"/>
</dbReference>
<dbReference type="SMART" id="SM00086">
    <property type="entry name" value="PAC"/>
    <property type="match status" value="1"/>
</dbReference>
<dbReference type="CDD" id="cd00130">
    <property type="entry name" value="PAS"/>
    <property type="match status" value="2"/>
</dbReference>
<dbReference type="InterPro" id="IPR003018">
    <property type="entry name" value="GAF"/>
</dbReference>
<dbReference type="Pfam" id="PF00563">
    <property type="entry name" value="EAL"/>
    <property type="match status" value="1"/>
</dbReference>
<dbReference type="SUPFAM" id="SSF141868">
    <property type="entry name" value="EAL domain-like"/>
    <property type="match status" value="1"/>
</dbReference>
<dbReference type="NCBIfam" id="TIGR00229">
    <property type="entry name" value="sensory_box"/>
    <property type="match status" value="2"/>
</dbReference>
<dbReference type="AlphaFoldDB" id="A0A4Q9H5P3"/>
<dbReference type="EMBL" id="SIXI01000002">
    <property type="protein sequence ID" value="TBO32847.1"/>
    <property type="molecule type" value="Genomic_DNA"/>
</dbReference>
<dbReference type="InterPro" id="IPR035965">
    <property type="entry name" value="PAS-like_dom_sf"/>
</dbReference>
<feature type="domain" description="EAL" evidence="5">
    <location>
        <begin position="822"/>
        <end position="1081"/>
    </location>
</feature>
<dbReference type="InterPro" id="IPR052155">
    <property type="entry name" value="Biofilm_reg_signaling"/>
</dbReference>
<dbReference type="Pfam" id="PF00990">
    <property type="entry name" value="GGDEF"/>
    <property type="match status" value="1"/>
</dbReference>
<dbReference type="SMART" id="SM00052">
    <property type="entry name" value="EAL"/>
    <property type="match status" value="1"/>
</dbReference>
<comment type="catalytic activity">
    <reaction evidence="1">
        <text>3',3'-c-di-GMP + H2O = 5'-phosphoguanylyl(3'-&gt;5')guanosine + H(+)</text>
        <dbReference type="Rhea" id="RHEA:24902"/>
        <dbReference type="ChEBI" id="CHEBI:15377"/>
        <dbReference type="ChEBI" id="CHEBI:15378"/>
        <dbReference type="ChEBI" id="CHEBI:58754"/>
        <dbReference type="ChEBI" id="CHEBI:58805"/>
        <dbReference type="EC" id="3.1.4.52"/>
    </reaction>
    <physiologicalReaction direction="left-to-right" evidence="1">
        <dbReference type="Rhea" id="RHEA:24903"/>
    </physiologicalReaction>
</comment>
<dbReference type="InterPro" id="IPR000160">
    <property type="entry name" value="GGDEF_dom"/>
</dbReference>
<evidence type="ECO:0000259" key="4">
    <source>
        <dbReference type="PROSITE" id="PS50113"/>
    </source>
</evidence>
<dbReference type="InterPro" id="IPR013656">
    <property type="entry name" value="PAS_4"/>
</dbReference>
<dbReference type="SMART" id="SM00267">
    <property type="entry name" value="GGDEF"/>
    <property type="match status" value="1"/>
</dbReference>
<dbReference type="Pfam" id="PF13185">
    <property type="entry name" value="GAF_2"/>
    <property type="match status" value="1"/>
</dbReference>
<dbReference type="InterPro" id="IPR000014">
    <property type="entry name" value="PAS"/>
</dbReference>
<feature type="domain" description="PAS" evidence="3">
    <location>
        <begin position="521"/>
        <end position="590"/>
    </location>
</feature>
<feature type="domain" description="GGDEF" evidence="6">
    <location>
        <begin position="677"/>
        <end position="813"/>
    </location>
</feature>
<evidence type="ECO:0000256" key="2">
    <source>
        <dbReference type="SAM" id="Phobius"/>
    </source>
</evidence>
<dbReference type="PROSITE" id="PS50887">
    <property type="entry name" value="GGDEF"/>
    <property type="match status" value="1"/>
</dbReference>
<dbReference type="PANTHER" id="PTHR44757">
    <property type="entry name" value="DIGUANYLATE CYCLASE DGCP"/>
    <property type="match status" value="1"/>
</dbReference>
<dbReference type="CDD" id="cd01949">
    <property type="entry name" value="GGDEF"/>
    <property type="match status" value="1"/>
</dbReference>
<evidence type="ECO:0000313" key="7">
    <source>
        <dbReference type="EMBL" id="TBO32847.1"/>
    </source>
</evidence>
<dbReference type="PROSITE" id="PS50883">
    <property type="entry name" value="EAL"/>
    <property type="match status" value="1"/>
</dbReference>
<feature type="domain" description="PAC" evidence="4">
    <location>
        <begin position="593"/>
        <end position="645"/>
    </location>
</feature>
<dbReference type="SUPFAM" id="SSF55073">
    <property type="entry name" value="Nucleotide cyclase"/>
    <property type="match status" value="1"/>
</dbReference>
<keyword evidence="2" id="KW-1133">Transmembrane helix</keyword>
<dbReference type="SUPFAM" id="SSF55781">
    <property type="entry name" value="GAF domain-like"/>
    <property type="match status" value="1"/>
</dbReference>
<dbReference type="Gene3D" id="3.30.450.20">
    <property type="entry name" value="PAS domain"/>
    <property type="match status" value="2"/>
</dbReference>
<dbReference type="Gene3D" id="3.20.20.450">
    <property type="entry name" value="EAL domain"/>
    <property type="match status" value="1"/>
</dbReference>
<evidence type="ECO:0000256" key="1">
    <source>
        <dbReference type="ARBA" id="ARBA00051114"/>
    </source>
</evidence>
<keyword evidence="8" id="KW-1185">Reference proteome</keyword>
<dbReference type="FunFam" id="3.20.20.450:FF:000001">
    <property type="entry name" value="Cyclic di-GMP phosphodiesterase yahA"/>
    <property type="match status" value="1"/>
</dbReference>
<dbReference type="Gene3D" id="3.30.70.270">
    <property type="match status" value="1"/>
</dbReference>
<dbReference type="InterPro" id="IPR000700">
    <property type="entry name" value="PAS-assoc_C"/>
</dbReference>
<keyword evidence="2" id="KW-0472">Membrane</keyword>
<keyword evidence="2" id="KW-0812">Transmembrane</keyword>
<dbReference type="SUPFAM" id="SSF55785">
    <property type="entry name" value="PYP-like sensor domain (PAS domain)"/>
    <property type="match status" value="2"/>
</dbReference>
<dbReference type="NCBIfam" id="TIGR00254">
    <property type="entry name" value="GGDEF"/>
    <property type="match status" value="1"/>
</dbReference>
<dbReference type="InterPro" id="IPR035919">
    <property type="entry name" value="EAL_sf"/>
</dbReference>
<accession>A0A4Q9H5P3</accession>
<gene>
    <name evidence="7" type="ORF">EYS42_06665</name>
</gene>
<dbReference type="PROSITE" id="PS50113">
    <property type="entry name" value="PAC"/>
    <property type="match status" value="1"/>
</dbReference>
<protein>
    <submittedName>
        <fullName evidence="7">EAL domain-containing protein</fullName>
    </submittedName>
</protein>
<dbReference type="Gene3D" id="3.30.450.40">
    <property type="match status" value="1"/>
</dbReference>
<dbReference type="Pfam" id="PF13426">
    <property type="entry name" value="PAS_9"/>
    <property type="match status" value="1"/>
</dbReference>